<keyword evidence="2" id="KW-1185">Reference proteome</keyword>
<name>A0ACC1BNK4_9ROSI</name>
<dbReference type="EMBL" id="CM047900">
    <property type="protein sequence ID" value="KAJ0100543.1"/>
    <property type="molecule type" value="Genomic_DNA"/>
</dbReference>
<accession>A0ACC1BNK4</accession>
<evidence type="ECO:0000313" key="1">
    <source>
        <dbReference type="EMBL" id="KAJ0100543.1"/>
    </source>
</evidence>
<evidence type="ECO:0000313" key="2">
    <source>
        <dbReference type="Proteomes" id="UP001164250"/>
    </source>
</evidence>
<organism evidence="1 2">
    <name type="scientific">Pistacia atlantica</name>
    <dbReference type="NCBI Taxonomy" id="434234"/>
    <lineage>
        <taxon>Eukaryota</taxon>
        <taxon>Viridiplantae</taxon>
        <taxon>Streptophyta</taxon>
        <taxon>Embryophyta</taxon>
        <taxon>Tracheophyta</taxon>
        <taxon>Spermatophyta</taxon>
        <taxon>Magnoliopsida</taxon>
        <taxon>eudicotyledons</taxon>
        <taxon>Gunneridae</taxon>
        <taxon>Pentapetalae</taxon>
        <taxon>rosids</taxon>
        <taxon>malvids</taxon>
        <taxon>Sapindales</taxon>
        <taxon>Anacardiaceae</taxon>
        <taxon>Pistacia</taxon>
    </lineage>
</organism>
<comment type="caution">
    <text evidence="1">The sequence shown here is derived from an EMBL/GenBank/DDBJ whole genome shotgun (WGS) entry which is preliminary data.</text>
</comment>
<protein>
    <submittedName>
        <fullName evidence="1">Uncharacterized protein</fullName>
    </submittedName>
</protein>
<dbReference type="Proteomes" id="UP001164250">
    <property type="component" value="Chromosome 4"/>
</dbReference>
<proteinExistence type="predicted"/>
<gene>
    <name evidence="1" type="ORF">Patl1_21350</name>
</gene>
<reference evidence="2" key="1">
    <citation type="journal article" date="2023" name="G3 (Bethesda)">
        <title>Genome assembly and association tests identify interacting loci associated with vigor, precocity, and sex in interspecific pistachio rootstocks.</title>
        <authorList>
            <person name="Palmer W."/>
            <person name="Jacygrad E."/>
            <person name="Sagayaradj S."/>
            <person name="Cavanaugh K."/>
            <person name="Han R."/>
            <person name="Bertier L."/>
            <person name="Beede B."/>
            <person name="Kafkas S."/>
            <person name="Golino D."/>
            <person name="Preece J."/>
            <person name="Michelmore R."/>
        </authorList>
    </citation>
    <scope>NUCLEOTIDE SEQUENCE [LARGE SCALE GENOMIC DNA]</scope>
</reference>
<sequence length="157" mass="17856">MSTRGEDQGHTVWSLCCSQWSESPACTLPVCVNRHLASSICCADPAFNKRCHSCSLPIGKKKQSRTARKMMRKKSYINHVLVPFHSATPAVHPVLHNELHGNLKLCNLAKLHCGFTPSRKRDFTSHSRAACEGYRIRKRMHPMNIQNRMDKPLLRHS</sequence>